<dbReference type="KEGG" id="ncs:NCAS_0H01450"/>
<dbReference type="GO" id="GO:0015035">
    <property type="term" value="F:protein-disulfide reductase activity"/>
    <property type="evidence" value="ECO:0007669"/>
    <property type="project" value="EnsemblFungi"/>
</dbReference>
<dbReference type="FunCoup" id="G0VIX8">
    <property type="interactions" value="41"/>
</dbReference>
<dbReference type="eggNOG" id="ENOG502QWJN">
    <property type="taxonomic scope" value="Eukaryota"/>
</dbReference>
<dbReference type="GO" id="GO:0140297">
    <property type="term" value="F:DNA-binding transcription factor binding"/>
    <property type="evidence" value="ECO:0007669"/>
    <property type="project" value="EnsemblFungi"/>
</dbReference>
<dbReference type="EMBL" id="HE576759">
    <property type="protein sequence ID" value="CCC71455.1"/>
    <property type="molecule type" value="Genomic_DNA"/>
</dbReference>
<dbReference type="OrthoDB" id="5396786at2759"/>
<protein>
    <recommendedName>
        <fullName evidence="3">YAP1-binding protein 1</fullName>
    </recommendedName>
</protein>
<name>G0VIX8_NAUCA</name>
<dbReference type="GeneID" id="96905134"/>
<reference key="2">
    <citation type="submission" date="2011-08" db="EMBL/GenBank/DDBJ databases">
        <title>Genome sequence of Naumovozyma castellii.</title>
        <authorList>
            <person name="Gordon J.L."/>
            <person name="Armisen D."/>
            <person name="Proux-Wera E."/>
            <person name="OhEigeartaigh S.S."/>
            <person name="Byrne K.P."/>
            <person name="Wolfe K.H."/>
        </authorList>
    </citation>
    <scope>NUCLEOTIDE SEQUENCE</scope>
    <source>
        <strain>Type strain:CBS 4309</strain>
    </source>
</reference>
<dbReference type="OMA" id="TYEIGWD"/>
<dbReference type="InterPro" id="IPR013877">
    <property type="entry name" value="YAP-bd/ALF4/Glomulin"/>
</dbReference>
<dbReference type="Pfam" id="PF08568">
    <property type="entry name" value="Kinetochor_Ybp2"/>
    <property type="match status" value="1"/>
</dbReference>
<dbReference type="AlphaFoldDB" id="G0VIX8"/>
<dbReference type="RefSeq" id="XP_003677804.1">
    <property type="nucleotide sequence ID" value="XM_003677756.1"/>
</dbReference>
<dbReference type="PANTHER" id="PTHR28020:SF1">
    <property type="entry name" value="YAP1-BINDING PROTEIN 1-RELATED"/>
    <property type="match status" value="1"/>
</dbReference>
<dbReference type="HOGENOM" id="CLU_024514_0_0_1"/>
<dbReference type="PANTHER" id="PTHR28020">
    <property type="entry name" value="YAP1-BINDING PROTEIN 1-RELATED"/>
    <property type="match status" value="1"/>
</dbReference>
<gene>
    <name evidence="1" type="primary">NCAS0H01450</name>
    <name evidence="1" type="ordered locus">NCAS_0H01450</name>
</gene>
<dbReference type="STRING" id="1064592.G0VIX8"/>
<dbReference type="GO" id="GO:0065003">
    <property type="term" value="P:protein-containing complex assembly"/>
    <property type="evidence" value="ECO:0007669"/>
    <property type="project" value="EnsemblFungi"/>
</dbReference>
<dbReference type="GO" id="GO:0034599">
    <property type="term" value="P:cellular response to oxidative stress"/>
    <property type="evidence" value="ECO:0007669"/>
    <property type="project" value="InterPro"/>
</dbReference>
<dbReference type="InParanoid" id="G0VIX8"/>
<dbReference type="GO" id="GO:0005737">
    <property type="term" value="C:cytoplasm"/>
    <property type="evidence" value="ECO:0007669"/>
    <property type="project" value="TreeGrafter"/>
</dbReference>
<evidence type="ECO:0000313" key="2">
    <source>
        <dbReference type="Proteomes" id="UP000001640"/>
    </source>
</evidence>
<organism evidence="1 2">
    <name type="scientific">Naumovozyma castellii</name>
    <name type="common">Yeast</name>
    <name type="synonym">Saccharomyces castellii</name>
    <dbReference type="NCBI Taxonomy" id="27288"/>
    <lineage>
        <taxon>Eukaryota</taxon>
        <taxon>Fungi</taxon>
        <taxon>Dikarya</taxon>
        <taxon>Ascomycota</taxon>
        <taxon>Saccharomycotina</taxon>
        <taxon>Saccharomycetes</taxon>
        <taxon>Saccharomycetales</taxon>
        <taxon>Saccharomycetaceae</taxon>
        <taxon>Naumovozyma</taxon>
    </lineage>
</organism>
<evidence type="ECO:0000313" key="1">
    <source>
        <dbReference type="EMBL" id="CCC71455.1"/>
    </source>
</evidence>
<dbReference type="Proteomes" id="UP000001640">
    <property type="component" value="Chromosome 8"/>
</dbReference>
<sequence length="663" mass="75982">MANVNDIIADLVNAFDEYSDDSVSLTAILEMYIDQINMDGEIDDKEQFLTALLGLMKDHPDVVARISWDFPKEILKFLTTANVDVTKRLGYSVIISLVMKCFNEIAFSAEPKECLLTGCELLSNLSLENENIELEMEQGDHTNSKGQTHYSSAEIGKYHAERTPADFFVSVKMYILFELIGTTLQRIPTLNPSKYLGLATSAMIRFIKANCDGINDVRIVMRRIFSFCRNYVPPDTSLCVIKDRSLTKEDLIRIEERELASQRRILRNLCTIGLETCLKAINGRTDVKYFYFLSNTEFTLAGFYKDISEVNSRFFNLALSFDIDIKKEFLECVKTSHDIYKGLPKDSSIGSEEAKKLIQQTVYKLAYSYELQRIAKHKNVQLDPLGIVILSGVYYMETDKHLYPQITVKDAIYLYLRCTTPSLFSKFYENFSVESVVRYWLWVSITNHSSAVLRKELEELPSYLLTTFLQTFLSKNCKQPNEEIRMVSFTLFTRILCLIPEAVTFKFILETLTASSYPHVKSSVLGILKDLMSKRRSCQDLCANDNDEALSNSLAKLKINSKKNEGAGVESQVYVEVSEERMNEIHHLALRAINSLEEEKTTRANIILILNYLEFFNGLHSEWDKSLLQSIHDEIEDKVENCSDEDLKKQIKDANVKLYGLIQ</sequence>
<accession>G0VIX8</accession>
<dbReference type="InterPro" id="IPR040347">
    <property type="entry name" value="YBP1/2"/>
</dbReference>
<keyword evidence="2" id="KW-1185">Reference proteome</keyword>
<reference evidence="1 2" key="1">
    <citation type="journal article" date="2011" name="Proc. Natl. Acad. Sci. U.S.A.">
        <title>Evolutionary erosion of yeast sex chromosomes by mating-type switching accidents.</title>
        <authorList>
            <person name="Gordon J.L."/>
            <person name="Armisen D."/>
            <person name="Proux-Wera E."/>
            <person name="Oheigeartaigh S.S."/>
            <person name="Byrne K.P."/>
            <person name="Wolfe K.H."/>
        </authorList>
    </citation>
    <scope>NUCLEOTIDE SEQUENCE [LARGE SCALE GENOMIC DNA]</scope>
    <source>
        <strain evidence="2">ATCC 76901 / BCRC 22586 / CBS 4309 / NBRC 1992 / NRRL Y-12630</strain>
    </source>
</reference>
<evidence type="ECO:0008006" key="3">
    <source>
        <dbReference type="Google" id="ProtNLM"/>
    </source>
</evidence>
<proteinExistence type="predicted"/>